<proteinExistence type="predicted"/>
<evidence type="ECO:0000256" key="3">
    <source>
        <dbReference type="ARBA" id="ARBA00022670"/>
    </source>
</evidence>
<dbReference type="GO" id="GO:0004190">
    <property type="term" value="F:aspartic-type endopeptidase activity"/>
    <property type="evidence" value="ECO:0007669"/>
    <property type="project" value="UniProtKB-KW"/>
</dbReference>
<sequence length="294" mass="33196">MCLSLLLFFKIVKSNHQSIPELKLAKRPFFSLVFPPLQLYCIHQIFCKNSEMDVWVPFFLFLLSNCWGANARELVTTNLFRSQSGIASDFQLNGQQPNKEVQTADGFDQNDQVCMLCEEFAVEAVNYFANNKTQTEILEILYKTCSKMHTFKQQCTSLVDYYAPLFFLEISSVQPKDFCQKVDLCEDIVSISQSLSKNSCELCHTVVSEAITKLKDPDTQLEIVEALLKACDAVQGHVNKCKRMVFEYVPVILVNAEQFLETKDICTMLHACESAAPTAQVLSSTSETSLRAAS</sequence>
<dbReference type="InterPro" id="IPR011001">
    <property type="entry name" value="Saposin-like"/>
</dbReference>
<dbReference type="OrthoDB" id="69496at2759"/>
<dbReference type="AlphaFoldDB" id="A0A068UFJ5"/>
<evidence type="ECO:0000256" key="10">
    <source>
        <dbReference type="ARBA" id="ARBA00037221"/>
    </source>
</evidence>
<dbReference type="InterPro" id="IPR051428">
    <property type="entry name" value="Sphingo_Act-Surfact_Prot"/>
</dbReference>
<dbReference type="EMBL" id="HG739106">
    <property type="protein sequence ID" value="CDP06403.1"/>
    <property type="molecule type" value="Genomic_DNA"/>
</dbReference>
<dbReference type="GO" id="GO:0005576">
    <property type="term" value="C:extracellular region"/>
    <property type="evidence" value="ECO:0007669"/>
    <property type="project" value="UniProtKB-SubCell"/>
</dbReference>
<dbReference type="PROSITE" id="PS50015">
    <property type="entry name" value="SAP_B"/>
    <property type="match status" value="2"/>
</dbReference>
<comment type="subcellular location">
    <subcellularLocation>
        <location evidence="1">Secreted</location>
        <location evidence="1">Extracellular space</location>
    </subcellularLocation>
</comment>
<dbReference type="FunCoup" id="A0A068UFJ5">
    <property type="interactions" value="278"/>
</dbReference>
<dbReference type="SUPFAM" id="SSF47862">
    <property type="entry name" value="Saposin"/>
    <property type="match status" value="2"/>
</dbReference>
<dbReference type="InterPro" id="IPR008138">
    <property type="entry name" value="SapB_2"/>
</dbReference>
<protein>
    <recommendedName>
        <fullName evidence="11">Pulmonary surfactant-associated protein B</fullName>
    </recommendedName>
    <alternativeName>
        <fullName evidence="12">Pulmonary surfactant-associated proteolipid SPL(Phe)</fullName>
    </alternativeName>
</protein>
<comment type="function">
    <text evidence="10">Pulmonary surfactant-associated proteins promote alveolar stability by lowering the surface tension at the air-liquid interface in the peripheral air spaces. SP-B increases the collapse pressure of palmitic acid to nearly 70 millinewtons per meter.</text>
</comment>
<evidence type="ECO:0000256" key="6">
    <source>
        <dbReference type="ARBA" id="ARBA00022750"/>
    </source>
</evidence>
<dbReference type="PhylomeDB" id="A0A068UFJ5"/>
<evidence type="ECO:0000313" key="15">
    <source>
        <dbReference type="Proteomes" id="UP000295252"/>
    </source>
</evidence>
<accession>A0A068UFJ5</accession>
<dbReference type="SMART" id="SM00741">
    <property type="entry name" value="SapB"/>
    <property type="match status" value="2"/>
</dbReference>
<name>A0A068UFJ5_COFCA</name>
<dbReference type="Pfam" id="PF03489">
    <property type="entry name" value="SapB_2"/>
    <property type="match status" value="2"/>
</dbReference>
<keyword evidence="4" id="KW-0732">Signal</keyword>
<dbReference type="FunFam" id="1.10.225.10:FF:000008">
    <property type="entry name" value="Pulmonary surfactant-associated protein B"/>
    <property type="match status" value="1"/>
</dbReference>
<evidence type="ECO:0000256" key="1">
    <source>
        <dbReference type="ARBA" id="ARBA00004239"/>
    </source>
</evidence>
<dbReference type="GO" id="GO:0006508">
    <property type="term" value="P:proteolysis"/>
    <property type="evidence" value="ECO:0007669"/>
    <property type="project" value="UniProtKB-KW"/>
</dbReference>
<dbReference type="Proteomes" id="UP000295252">
    <property type="component" value="Chromosome VIII"/>
</dbReference>
<evidence type="ECO:0000256" key="8">
    <source>
        <dbReference type="ARBA" id="ARBA00023157"/>
    </source>
</evidence>
<keyword evidence="9" id="KW-0325">Glycoprotein</keyword>
<evidence type="ECO:0000259" key="13">
    <source>
        <dbReference type="PROSITE" id="PS50015"/>
    </source>
</evidence>
<dbReference type="Pfam" id="PF05184">
    <property type="entry name" value="SapB_1"/>
    <property type="match status" value="2"/>
</dbReference>
<evidence type="ECO:0000256" key="11">
    <source>
        <dbReference type="ARBA" id="ARBA00041094"/>
    </source>
</evidence>
<evidence type="ECO:0000256" key="12">
    <source>
        <dbReference type="ARBA" id="ARBA00041785"/>
    </source>
</evidence>
<evidence type="ECO:0000256" key="7">
    <source>
        <dbReference type="ARBA" id="ARBA00023145"/>
    </source>
</evidence>
<keyword evidence="2" id="KW-0964">Secreted</keyword>
<dbReference type="PANTHER" id="PTHR11480:SF3">
    <property type="entry name" value="BCDNA.GH08312"/>
    <property type="match status" value="1"/>
</dbReference>
<evidence type="ECO:0000256" key="2">
    <source>
        <dbReference type="ARBA" id="ARBA00022525"/>
    </source>
</evidence>
<keyword evidence="7" id="KW-0865">Zymogen</keyword>
<dbReference type="InterPro" id="IPR007856">
    <property type="entry name" value="SapB_1"/>
</dbReference>
<reference evidence="15" key="1">
    <citation type="journal article" date="2014" name="Science">
        <title>The coffee genome provides insight into the convergent evolution of caffeine biosynthesis.</title>
        <authorList>
            <person name="Denoeud F."/>
            <person name="Carretero-Paulet L."/>
            <person name="Dereeper A."/>
            <person name="Droc G."/>
            <person name="Guyot R."/>
            <person name="Pietrella M."/>
            <person name="Zheng C."/>
            <person name="Alberti A."/>
            <person name="Anthony F."/>
            <person name="Aprea G."/>
            <person name="Aury J.M."/>
            <person name="Bento P."/>
            <person name="Bernard M."/>
            <person name="Bocs S."/>
            <person name="Campa C."/>
            <person name="Cenci A."/>
            <person name="Combes M.C."/>
            <person name="Crouzillat D."/>
            <person name="Da Silva C."/>
            <person name="Daddiego L."/>
            <person name="De Bellis F."/>
            <person name="Dussert S."/>
            <person name="Garsmeur O."/>
            <person name="Gayraud T."/>
            <person name="Guignon V."/>
            <person name="Jahn K."/>
            <person name="Jamilloux V."/>
            <person name="Joet T."/>
            <person name="Labadie K."/>
            <person name="Lan T."/>
            <person name="Leclercq J."/>
            <person name="Lepelley M."/>
            <person name="Leroy T."/>
            <person name="Li L.T."/>
            <person name="Librado P."/>
            <person name="Lopez L."/>
            <person name="Munoz A."/>
            <person name="Noel B."/>
            <person name="Pallavicini A."/>
            <person name="Perrotta G."/>
            <person name="Poncet V."/>
            <person name="Pot D."/>
            <person name="Priyono X."/>
            <person name="Rigoreau M."/>
            <person name="Rouard M."/>
            <person name="Rozas J."/>
            <person name="Tranchant-Dubreuil C."/>
            <person name="VanBuren R."/>
            <person name="Zhang Q."/>
            <person name="Andrade A.C."/>
            <person name="Argout X."/>
            <person name="Bertrand B."/>
            <person name="de Kochko A."/>
            <person name="Graziosi G."/>
            <person name="Henry R.J."/>
            <person name="Jayarama X."/>
            <person name="Ming R."/>
            <person name="Nagai C."/>
            <person name="Rounsley S."/>
            <person name="Sankoff D."/>
            <person name="Giuliano G."/>
            <person name="Albert V.A."/>
            <person name="Wincker P."/>
            <person name="Lashermes P."/>
        </authorList>
    </citation>
    <scope>NUCLEOTIDE SEQUENCE [LARGE SCALE GENOMIC DNA]</scope>
    <source>
        <strain evidence="15">cv. DH200-94</strain>
    </source>
</reference>
<feature type="domain" description="Saposin B-type" evidence="13">
    <location>
        <begin position="110"/>
        <end position="189"/>
    </location>
</feature>
<keyword evidence="3" id="KW-0645">Protease</keyword>
<keyword evidence="15" id="KW-1185">Reference proteome</keyword>
<evidence type="ECO:0000313" key="14">
    <source>
        <dbReference type="EMBL" id="CDP06403.1"/>
    </source>
</evidence>
<evidence type="ECO:0000256" key="5">
    <source>
        <dbReference type="ARBA" id="ARBA00022737"/>
    </source>
</evidence>
<dbReference type="STRING" id="49390.A0A068UFJ5"/>
<evidence type="ECO:0000256" key="4">
    <source>
        <dbReference type="ARBA" id="ARBA00022729"/>
    </source>
</evidence>
<keyword evidence="6" id="KW-0378">Hydrolase</keyword>
<dbReference type="Gramene" id="CDP06403">
    <property type="protein sequence ID" value="CDP06403"/>
    <property type="gene ID" value="GSCOC_T00023234001"/>
</dbReference>
<keyword evidence="8" id="KW-1015">Disulfide bond</keyword>
<dbReference type="InterPro" id="IPR008139">
    <property type="entry name" value="SaposinB_dom"/>
</dbReference>
<keyword evidence="5" id="KW-0677">Repeat</keyword>
<organism evidence="14 15">
    <name type="scientific">Coffea canephora</name>
    <name type="common">Robusta coffee</name>
    <dbReference type="NCBI Taxonomy" id="49390"/>
    <lineage>
        <taxon>Eukaryota</taxon>
        <taxon>Viridiplantae</taxon>
        <taxon>Streptophyta</taxon>
        <taxon>Embryophyta</taxon>
        <taxon>Tracheophyta</taxon>
        <taxon>Spermatophyta</taxon>
        <taxon>Magnoliopsida</taxon>
        <taxon>eudicotyledons</taxon>
        <taxon>Gunneridae</taxon>
        <taxon>Pentapetalae</taxon>
        <taxon>asterids</taxon>
        <taxon>lamiids</taxon>
        <taxon>Gentianales</taxon>
        <taxon>Rubiaceae</taxon>
        <taxon>Ixoroideae</taxon>
        <taxon>Gardenieae complex</taxon>
        <taxon>Bertiereae - Coffeeae clade</taxon>
        <taxon>Coffeeae</taxon>
        <taxon>Coffea</taxon>
    </lineage>
</organism>
<keyword evidence="6" id="KW-0064">Aspartyl protease</keyword>
<dbReference type="InParanoid" id="A0A068UFJ5"/>
<feature type="domain" description="Saposin B-type" evidence="13">
    <location>
        <begin position="196"/>
        <end position="276"/>
    </location>
</feature>
<dbReference type="Gene3D" id="1.10.225.10">
    <property type="entry name" value="Saposin-like"/>
    <property type="match status" value="2"/>
</dbReference>
<dbReference type="GO" id="GO:0006629">
    <property type="term" value="P:lipid metabolic process"/>
    <property type="evidence" value="ECO:0007669"/>
    <property type="project" value="InterPro"/>
</dbReference>
<evidence type="ECO:0000256" key="9">
    <source>
        <dbReference type="ARBA" id="ARBA00023180"/>
    </source>
</evidence>
<dbReference type="OMA" id="CEEFAVE"/>
<dbReference type="PANTHER" id="PTHR11480">
    <property type="entry name" value="SAPOSIN-RELATED"/>
    <property type="match status" value="1"/>
</dbReference>
<gene>
    <name evidence="14" type="ORF">GSCOC_T00023234001</name>
</gene>